<dbReference type="InterPro" id="IPR001347">
    <property type="entry name" value="SIS_dom"/>
</dbReference>
<keyword evidence="3" id="KW-0238">DNA-binding</keyword>
<reference evidence="4" key="1">
    <citation type="submission" date="2016-10" db="EMBL/GenBank/DDBJ databases">
        <authorList>
            <person name="Varghese N."/>
            <person name="Submissions S."/>
        </authorList>
    </citation>
    <scope>NUCLEOTIDE SEQUENCE [LARGE SCALE GENOMIC DNA]</scope>
    <source>
        <strain evidence="4">DSM 1551</strain>
    </source>
</reference>
<feature type="domain" description="HTH rpiR-type" evidence="1">
    <location>
        <begin position="4"/>
        <end position="80"/>
    </location>
</feature>
<dbReference type="PROSITE" id="PS51464">
    <property type="entry name" value="SIS"/>
    <property type="match status" value="1"/>
</dbReference>
<dbReference type="InterPro" id="IPR009057">
    <property type="entry name" value="Homeodomain-like_sf"/>
</dbReference>
<dbReference type="InterPro" id="IPR046348">
    <property type="entry name" value="SIS_dom_sf"/>
</dbReference>
<dbReference type="SUPFAM" id="SSF53697">
    <property type="entry name" value="SIS domain"/>
    <property type="match status" value="1"/>
</dbReference>
<gene>
    <name evidence="3" type="ORF">SAMN04489758_10729</name>
</gene>
<name>A0A1I0DPY8_9FIRM</name>
<proteinExistence type="predicted"/>
<dbReference type="GO" id="GO:0003677">
    <property type="term" value="F:DNA binding"/>
    <property type="evidence" value="ECO:0007669"/>
    <property type="project" value="UniProtKB-KW"/>
</dbReference>
<dbReference type="Proteomes" id="UP000198558">
    <property type="component" value="Unassembled WGS sequence"/>
</dbReference>
<dbReference type="GO" id="GO:0003700">
    <property type="term" value="F:DNA-binding transcription factor activity"/>
    <property type="evidence" value="ECO:0007669"/>
    <property type="project" value="InterPro"/>
</dbReference>
<evidence type="ECO:0000259" key="2">
    <source>
        <dbReference type="PROSITE" id="PS51464"/>
    </source>
</evidence>
<dbReference type="PANTHER" id="PTHR30514">
    <property type="entry name" value="GLUCOKINASE"/>
    <property type="match status" value="1"/>
</dbReference>
<dbReference type="EMBL" id="FOIN01000007">
    <property type="protein sequence ID" value="SET34591.1"/>
    <property type="molecule type" value="Genomic_DNA"/>
</dbReference>
<organism evidence="3 4">
    <name type="scientific">Thomasclavelia cocleata</name>
    <dbReference type="NCBI Taxonomy" id="69824"/>
    <lineage>
        <taxon>Bacteria</taxon>
        <taxon>Bacillati</taxon>
        <taxon>Bacillota</taxon>
        <taxon>Erysipelotrichia</taxon>
        <taxon>Erysipelotrichales</taxon>
        <taxon>Coprobacillaceae</taxon>
        <taxon>Thomasclavelia</taxon>
    </lineage>
</organism>
<dbReference type="GO" id="GO:1901135">
    <property type="term" value="P:carbohydrate derivative metabolic process"/>
    <property type="evidence" value="ECO:0007669"/>
    <property type="project" value="InterPro"/>
</dbReference>
<dbReference type="PANTHER" id="PTHR30514:SF10">
    <property type="entry name" value="MURR_RPIR FAMILY TRANSCRIPTIONAL REGULATOR"/>
    <property type="match status" value="1"/>
</dbReference>
<dbReference type="InterPro" id="IPR047640">
    <property type="entry name" value="RpiR-like"/>
</dbReference>
<dbReference type="Gene3D" id="1.10.10.10">
    <property type="entry name" value="Winged helix-like DNA-binding domain superfamily/Winged helix DNA-binding domain"/>
    <property type="match status" value="1"/>
</dbReference>
<dbReference type="InterPro" id="IPR036388">
    <property type="entry name" value="WH-like_DNA-bd_sf"/>
</dbReference>
<evidence type="ECO:0000313" key="3">
    <source>
        <dbReference type="EMBL" id="SET34591.1"/>
    </source>
</evidence>
<dbReference type="RefSeq" id="WP_092353006.1">
    <property type="nucleotide sequence ID" value="NZ_FOIN01000007.1"/>
</dbReference>
<dbReference type="AlphaFoldDB" id="A0A1I0DPY8"/>
<dbReference type="SUPFAM" id="SSF46689">
    <property type="entry name" value="Homeodomain-like"/>
    <property type="match status" value="1"/>
</dbReference>
<dbReference type="GeneID" id="78287964"/>
<dbReference type="Gene3D" id="3.40.50.10490">
    <property type="entry name" value="Glucose-6-phosphate isomerase like protein, domain 1"/>
    <property type="match status" value="1"/>
</dbReference>
<feature type="domain" description="SIS" evidence="2">
    <location>
        <begin position="128"/>
        <end position="264"/>
    </location>
</feature>
<protein>
    <submittedName>
        <fullName evidence="3">DNA-binding transcriptional regulator, MurR/RpiR family, contains HTH and SIS domains</fullName>
    </submittedName>
</protein>
<evidence type="ECO:0000313" key="4">
    <source>
        <dbReference type="Proteomes" id="UP000198558"/>
    </source>
</evidence>
<accession>A0A1I0DPY8</accession>
<evidence type="ECO:0000259" key="1">
    <source>
        <dbReference type="PROSITE" id="PS51071"/>
    </source>
</evidence>
<dbReference type="OrthoDB" id="3684496at2"/>
<sequence>MKNLFYRLITFLDTANDADTNYNIAWYMAHNFSKVAKMGISQLAKECYVSPATISRFCRTLGYENYAHLKQACSSFTLDSREFNNLINIPLNMMRNKPKECTKYYSNQVCKAISKLPNQLDWNVIDKVLQTIHDSDSVVFFGVQFSHSVALNFQTDLLMLEKFTMAYMETERQIDCAKSLDQNSVAIIVTVNGYFVHSNPKILQYLKKSRCKVVLMTSNPEIDIGINIDYMIVLGDGEQPKTGKHTLLTMIELISLRYYSLYYPNI</sequence>
<dbReference type="Pfam" id="PF01418">
    <property type="entry name" value="HTH_6"/>
    <property type="match status" value="1"/>
</dbReference>
<dbReference type="PROSITE" id="PS51071">
    <property type="entry name" value="HTH_RPIR"/>
    <property type="match status" value="1"/>
</dbReference>
<keyword evidence="4" id="KW-1185">Reference proteome</keyword>
<dbReference type="GO" id="GO:0097367">
    <property type="term" value="F:carbohydrate derivative binding"/>
    <property type="evidence" value="ECO:0007669"/>
    <property type="project" value="InterPro"/>
</dbReference>
<dbReference type="InterPro" id="IPR000281">
    <property type="entry name" value="HTH_RpiR"/>
</dbReference>